<evidence type="ECO:0000256" key="8">
    <source>
        <dbReference type="PIRNR" id="PIRNR023381"/>
    </source>
</evidence>
<keyword evidence="2" id="KW-0813">Transport</keyword>
<dbReference type="PANTHER" id="PTHR12226:SF2">
    <property type="entry name" value="MANNOSE-P-DOLICHOL UTILIZATION DEFECT 1 PROTEIN"/>
    <property type="match status" value="1"/>
</dbReference>
<dbReference type="EMBL" id="HG793129">
    <property type="protein sequence ID" value="CDK28102.1"/>
    <property type="molecule type" value="Genomic_DNA"/>
</dbReference>
<keyword evidence="11" id="KW-1185">Reference proteome</keyword>
<comment type="similarity">
    <text evidence="7 8">Belongs to the MPDU1 (TC 2.A.43.3) family.</text>
</comment>
<dbReference type="STRING" id="1382522.W6MSC2"/>
<dbReference type="InterPro" id="IPR006603">
    <property type="entry name" value="PQ-loop_rpt"/>
</dbReference>
<dbReference type="RefSeq" id="XP_022460093.1">
    <property type="nucleotide sequence ID" value="XM_022600781.1"/>
</dbReference>
<proteinExistence type="inferred from homology"/>
<reference evidence="10" key="2">
    <citation type="submission" date="2014-02" db="EMBL/GenBank/DDBJ databases">
        <title>Complete DNA sequence of /Kuraishia capsulata/ illustrates novel genomic features among budding yeasts (/Saccharomycotina/).</title>
        <authorList>
            <person name="Morales L."/>
            <person name="Noel B."/>
            <person name="Porcel B."/>
            <person name="Marcet-Houben M."/>
            <person name="Hullo M-F."/>
            <person name="Sacerdot C."/>
            <person name="Tekaia F."/>
            <person name="Leh-Louis V."/>
            <person name="Despons L."/>
            <person name="Khanna V."/>
            <person name="Aury J-M."/>
            <person name="Barbe V."/>
            <person name="Couloux A."/>
            <person name="Labadie K."/>
            <person name="Pelletier E."/>
            <person name="Souciet J-L."/>
            <person name="Boekhout T."/>
            <person name="Gabaldon T."/>
            <person name="Wincker P."/>
            <person name="Dujon B."/>
        </authorList>
    </citation>
    <scope>NUCLEOTIDE SEQUENCE</scope>
    <source>
        <strain evidence="10">CBS 1993</strain>
    </source>
</reference>
<feature type="transmembrane region" description="Helical" evidence="9">
    <location>
        <begin position="240"/>
        <end position="262"/>
    </location>
</feature>
<keyword evidence="5 8" id="KW-1133">Transmembrane helix</keyword>
<dbReference type="Pfam" id="PF04193">
    <property type="entry name" value="PQ-loop"/>
    <property type="match status" value="2"/>
</dbReference>
<evidence type="ECO:0000256" key="7">
    <source>
        <dbReference type="ARBA" id="ARBA00038475"/>
    </source>
</evidence>
<dbReference type="PANTHER" id="PTHR12226">
    <property type="entry name" value="MANNOSE-P-DOLICHOL UTILIZATION DEFECT 1 LEC35 -RELATED"/>
    <property type="match status" value="1"/>
</dbReference>
<dbReference type="AlphaFoldDB" id="W6MSC2"/>
<evidence type="ECO:0000256" key="4">
    <source>
        <dbReference type="ARBA" id="ARBA00022737"/>
    </source>
</evidence>
<comment type="subcellular location">
    <subcellularLocation>
        <location evidence="1 8">Membrane</location>
        <topology evidence="1 8">Multi-pass membrane protein</topology>
    </subcellularLocation>
</comment>
<dbReference type="Proteomes" id="UP000019384">
    <property type="component" value="Unassembled WGS sequence"/>
</dbReference>
<gene>
    <name evidence="10" type="ORF">KUCA_T00004083001</name>
</gene>
<dbReference type="HOGENOM" id="CLU_053568_0_1_1"/>
<dbReference type="PIRSF" id="PIRSF023381">
    <property type="entry name" value="MannP-dilichol_defect-1p"/>
    <property type="match status" value="1"/>
</dbReference>
<dbReference type="SMART" id="SM00679">
    <property type="entry name" value="CTNS"/>
    <property type="match status" value="2"/>
</dbReference>
<keyword evidence="6 8" id="KW-0472">Membrane</keyword>
<keyword evidence="4" id="KW-0677">Repeat</keyword>
<protein>
    <recommendedName>
        <fullName evidence="8">Mannose-P-dolichol utilization defect 1 protein homolog</fullName>
    </recommendedName>
</protein>
<keyword evidence="3 8" id="KW-0812">Transmembrane</keyword>
<name>W6MSC2_9ASCO</name>
<evidence type="ECO:0000256" key="5">
    <source>
        <dbReference type="ARBA" id="ARBA00022989"/>
    </source>
</evidence>
<evidence type="ECO:0000256" key="1">
    <source>
        <dbReference type="ARBA" id="ARBA00004141"/>
    </source>
</evidence>
<organism evidence="10 11">
    <name type="scientific">Kuraishia capsulata CBS 1993</name>
    <dbReference type="NCBI Taxonomy" id="1382522"/>
    <lineage>
        <taxon>Eukaryota</taxon>
        <taxon>Fungi</taxon>
        <taxon>Dikarya</taxon>
        <taxon>Ascomycota</taxon>
        <taxon>Saccharomycotina</taxon>
        <taxon>Pichiomycetes</taxon>
        <taxon>Pichiales</taxon>
        <taxon>Pichiaceae</taxon>
        <taxon>Kuraishia</taxon>
    </lineage>
</organism>
<evidence type="ECO:0000256" key="9">
    <source>
        <dbReference type="SAM" id="Phobius"/>
    </source>
</evidence>
<dbReference type="OrthoDB" id="271506at2759"/>
<dbReference type="Gene3D" id="1.20.1280.290">
    <property type="match status" value="2"/>
</dbReference>
<feature type="transmembrane region" description="Helical" evidence="9">
    <location>
        <begin position="119"/>
        <end position="142"/>
    </location>
</feature>
<sequence>MDNIQQQLESVLAVLRPYTHFIPEELRILGGKLIGDEAFEVLVMELDPFSPEGNILLKPAISKVLGLGLIGGSSIVKLPQILSVIRSKSAEGISLLTTLLESFCYLVSLSSNFRSGTPFLAFGEVAFMLVQNLFLAVLLLGFGGKYKQFQFFFSVVSILLYTFLAQPSADKPLVIGNNLLNFLQSIVIPLSGLSKIPQVIEIFKRKSTGQLSSITVLSNLLASVARIFTTLSSGVAENSMLIGFLVAGLVNVVLGIQLFVYGSNKSASPKVKTS</sequence>
<feature type="transmembrane region" description="Helical" evidence="9">
    <location>
        <begin position="149"/>
        <end position="167"/>
    </location>
</feature>
<evidence type="ECO:0000256" key="2">
    <source>
        <dbReference type="ARBA" id="ARBA00022448"/>
    </source>
</evidence>
<evidence type="ECO:0000313" key="11">
    <source>
        <dbReference type="Proteomes" id="UP000019384"/>
    </source>
</evidence>
<dbReference type="GO" id="GO:0016020">
    <property type="term" value="C:membrane"/>
    <property type="evidence" value="ECO:0007669"/>
    <property type="project" value="UniProtKB-SubCell"/>
</dbReference>
<reference evidence="10" key="1">
    <citation type="submission" date="2013-12" db="EMBL/GenBank/DDBJ databases">
        <authorList>
            <person name="Genoscope - CEA"/>
        </authorList>
    </citation>
    <scope>NUCLEOTIDE SEQUENCE</scope>
    <source>
        <strain evidence="10">CBS 1993</strain>
    </source>
</reference>
<evidence type="ECO:0000256" key="6">
    <source>
        <dbReference type="ARBA" id="ARBA00023136"/>
    </source>
</evidence>
<evidence type="ECO:0000256" key="3">
    <source>
        <dbReference type="ARBA" id="ARBA00022692"/>
    </source>
</evidence>
<evidence type="ECO:0000313" key="10">
    <source>
        <dbReference type="EMBL" id="CDK28102.1"/>
    </source>
</evidence>
<dbReference type="InterPro" id="IPR016817">
    <property type="entry name" value="MannP-dilichol_defect-1"/>
</dbReference>
<dbReference type="GeneID" id="34521481"/>
<accession>W6MSC2</accession>